<keyword evidence="1" id="KW-0175">Coiled coil</keyword>
<gene>
    <name evidence="2" type="ORF">KOR42_41580</name>
</gene>
<proteinExistence type="predicted"/>
<organism evidence="2 3">
    <name type="scientific">Thalassoglobus neptunius</name>
    <dbReference type="NCBI Taxonomy" id="1938619"/>
    <lineage>
        <taxon>Bacteria</taxon>
        <taxon>Pseudomonadati</taxon>
        <taxon>Planctomycetota</taxon>
        <taxon>Planctomycetia</taxon>
        <taxon>Planctomycetales</taxon>
        <taxon>Planctomycetaceae</taxon>
        <taxon>Thalassoglobus</taxon>
    </lineage>
</organism>
<protein>
    <submittedName>
        <fullName evidence="2">Uncharacterized protein</fullName>
    </submittedName>
</protein>
<name>A0A5C5W926_9PLAN</name>
<evidence type="ECO:0000313" key="2">
    <source>
        <dbReference type="EMBL" id="TWT47160.1"/>
    </source>
</evidence>
<dbReference type="EMBL" id="SIHI01000023">
    <property type="protein sequence ID" value="TWT47160.1"/>
    <property type="molecule type" value="Genomic_DNA"/>
</dbReference>
<dbReference type="AlphaFoldDB" id="A0A5C5W926"/>
<evidence type="ECO:0000313" key="3">
    <source>
        <dbReference type="Proteomes" id="UP000317243"/>
    </source>
</evidence>
<keyword evidence="3" id="KW-1185">Reference proteome</keyword>
<dbReference type="Gene3D" id="3.40.50.300">
    <property type="entry name" value="P-loop containing nucleotide triphosphate hydrolases"/>
    <property type="match status" value="1"/>
</dbReference>
<dbReference type="Proteomes" id="UP000317243">
    <property type="component" value="Unassembled WGS sequence"/>
</dbReference>
<dbReference type="InterPro" id="IPR027417">
    <property type="entry name" value="P-loop_NTPase"/>
</dbReference>
<dbReference type="SUPFAM" id="SSF52540">
    <property type="entry name" value="P-loop containing nucleoside triphosphate hydrolases"/>
    <property type="match status" value="1"/>
</dbReference>
<evidence type="ECO:0000256" key="1">
    <source>
        <dbReference type="SAM" id="Coils"/>
    </source>
</evidence>
<feature type="coiled-coil region" evidence="1">
    <location>
        <begin position="1242"/>
        <end position="1269"/>
    </location>
</feature>
<accession>A0A5C5W926</accession>
<sequence length="1269" mass="145962">MPVLSLSSVGGGVFELNQSILVNLDASQAVSAFRDLLWSRAAELKIPSTRISISSNVTTPDGGIDASVIGEVDPQFDDELLAGNPRYQIKTGNFKPWQKSQVDLELFGAEKKKAFANLGSEIQRMLEDSARFIVVAFGVDPTDRELRKAEENFLHAFRNCGYPHASVQVWGQTQLLSLFRRYPSLCLSLRGHDHHGFRSHDSWSSDEDMQLLEHYSSDQQQLIDELRHALESGEVPHVRLIGEPGIGKTRFAKEITCTKSLSPISLYVKDGRTLLQSSFLNELLQTEDKRVVCFVIDECSQKDIAEIWNMMKPRSNRLRVISIDHGPDHTFDDKTKVITVEPANEEQIVDILKDHDVGENDAKRWADFCEGSPRVAHVLGENLRSHRSDLLVAPTTSEVWRRFIDGYDSPDSDAVQLRQVVLLFCSLFERFGFSHPVGDEAEYIQKLAYKYDPRISPSVFKRIVNELRGRKIIQGEKTLYITPRLLHVHLYREFWNLYGDEFDISGALNDMPRQMSRWFVHMLRYRHECTAAENAITRLFGPDGMFPSGEFEDSQDSGRMISILAETCPKPSLACLRRTIGRMETAELRKVTRARQQLIWALEKLAVWEECFADAAELLLALAEADPDNCSADASRSFEGLFSLVPGFGPTQAGPSVRVEVLESALNSESAVRREICLRACAKALYRGPLTRMVGPEYQGVRPRIQFWIPETYGDLWNAYLAVWELLVDRLLEWRGEERRLLISTIIDVVWSVIDIPLLTDSVVQTLQRLAKDEDTNIKRLLESIQQQLRYEYRSLSAETKKSLTTVVEQLEGYDFSSTLKRYVKHWTREDFYKDNLEPSNTFSRKIAELAKLTQNDAELLRVELPWLVCEESSPLYSFAFKIGEFDLENSWFDEIVEQYEHRQENATTSFLSGYLAGVYDRDVDDWETLILRLADNPATADRFSDFVICSGMTNRIALRVVSQCRSGLQSKERLQRWWFDRQIQTLEEEVVQELIRLQLEDRTGLLWGNAVQMCHQFYFEKDNAKVLPEDLVFELLSSEAMLDGRVASSSSYYWSRLANAFLSQFPQRKWELFERVVRISMGEQSVLEELDLREAAVISTILRENPTRAWGCIARIYDEISGVEEYRLQHWLGGGYRIYGEASDGPIQFIGEDELFAWVDEDLEERANFLTRVLPKTFNESKAGRLTRNFVARYGKNERIRNGLHAHFHSCGWSGNASNYFRELREDAREWLAGEKDKNVRRWLEDYIENLSNDIERAEIEEERVGLD</sequence>
<reference evidence="2 3" key="1">
    <citation type="submission" date="2019-02" db="EMBL/GenBank/DDBJ databases">
        <title>Deep-cultivation of Planctomycetes and their phenomic and genomic characterization uncovers novel biology.</title>
        <authorList>
            <person name="Wiegand S."/>
            <person name="Jogler M."/>
            <person name="Boedeker C."/>
            <person name="Pinto D."/>
            <person name="Vollmers J."/>
            <person name="Rivas-Marin E."/>
            <person name="Kohn T."/>
            <person name="Peeters S.H."/>
            <person name="Heuer A."/>
            <person name="Rast P."/>
            <person name="Oberbeckmann S."/>
            <person name="Bunk B."/>
            <person name="Jeske O."/>
            <person name="Meyerdierks A."/>
            <person name="Storesund J.E."/>
            <person name="Kallscheuer N."/>
            <person name="Luecker S."/>
            <person name="Lage O.M."/>
            <person name="Pohl T."/>
            <person name="Merkel B.J."/>
            <person name="Hornburger P."/>
            <person name="Mueller R.-W."/>
            <person name="Bruemmer F."/>
            <person name="Labrenz M."/>
            <person name="Spormann A.M."/>
            <person name="Op Den Camp H."/>
            <person name="Overmann J."/>
            <person name="Amann R."/>
            <person name="Jetten M.S.M."/>
            <person name="Mascher T."/>
            <person name="Medema M.H."/>
            <person name="Devos D.P."/>
            <person name="Kaster A.-K."/>
            <person name="Ovreas L."/>
            <person name="Rohde M."/>
            <person name="Galperin M.Y."/>
            <person name="Jogler C."/>
        </authorList>
    </citation>
    <scope>NUCLEOTIDE SEQUENCE [LARGE SCALE GENOMIC DNA]</scope>
    <source>
        <strain evidence="2 3">KOR42</strain>
    </source>
</reference>
<comment type="caution">
    <text evidence="2">The sequence shown here is derived from an EMBL/GenBank/DDBJ whole genome shotgun (WGS) entry which is preliminary data.</text>
</comment>